<name>A0ABP0PLV0_9DINO</name>
<comment type="caution">
    <text evidence="1">The sequence shown here is derived from an EMBL/GenBank/DDBJ whole genome shotgun (WGS) entry which is preliminary data.</text>
</comment>
<proteinExistence type="predicted"/>
<dbReference type="EMBL" id="CAXAMN010023339">
    <property type="protein sequence ID" value="CAK9076829.1"/>
    <property type="molecule type" value="Genomic_DNA"/>
</dbReference>
<gene>
    <name evidence="1" type="ORF">CCMP2556_LOCUS37871</name>
</gene>
<evidence type="ECO:0000313" key="1">
    <source>
        <dbReference type="EMBL" id="CAK9076829.1"/>
    </source>
</evidence>
<dbReference type="InterPro" id="IPR012875">
    <property type="entry name" value="SDHF4"/>
</dbReference>
<reference evidence="1 2" key="1">
    <citation type="submission" date="2024-02" db="EMBL/GenBank/DDBJ databases">
        <authorList>
            <person name="Chen Y."/>
            <person name="Shah S."/>
            <person name="Dougan E. K."/>
            <person name="Thang M."/>
            <person name="Chan C."/>
        </authorList>
    </citation>
    <scope>NUCLEOTIDE SEQUENCE [LARGE SCALE GENOMIC DNA]</scope>
</reference>
<accession>A0ABP0PLV0</accession>
<evidence type="ECO:0000313" key="2">
    <source>
        <dbReference type="Proteomes" id="UP001642484"/>
    </source>
</evidence>
<protein>
    <submittedName>
        <fullName evidence="1">Uncharacterized protein</fullName>
    </submittedName>
</protein>
<dbReference type="Pfam" id="PF07896">
    <property type="entry name" value="DUF1674"/>
    <property type="match status" value="1"/>
</dbReference>
<organism evidence="1 2">
    <name type="scientific">Durusdinium trenchii</name>
    <dbReference type="NCBI Taxonomy" id="1381693"/>
    <lineage>
        <taxon>Eukaryota</taxon>
        <taxon>Sar</taxon>
        <taxon>Alveolata</taxon>
        <taxon>Dinophyceae</taxon>
        <taxon>Suessiales</taxon>
        <taxon>Symbiodiniaceae</taxon>
        <taxon>Durusdinium</taxon>
    </lineage>
</organism>
<sequence length="151" mass="16923">MSFSSRFASVVKTWVPRAPMVLGRLPASGAPVALRRFSVQAETEGARVPRSMEDTVSEQRQVLFPNAQKLEEAWQQKDAARQAASKAEDWSPRQLPYKTYEKDGSLDDSDEEVEVEEDGLEVGVEEVGFRYNGPEPTSFGDWAHKGRVTDF</sequence>
<keyword evidence="2" id="KW-1185">Reference proteome</keyword>
<dbReference type="Proteomes" id="UP001642484">
    <property type="component" value="Unassembled WGS sequence"/>
</dbReference>